<protein>
    <submittedName>
        <fullName evidence="1">Uncharacterized protein</fullName>
    </submittedName>
</protein>
<keyword evidence="2" id="KW-1185">Reference proteome</keyword>
<evidence type="ECO:0000313" key="2">
    <source>
        <dbReference type="Proteomes" id="UP001108240"/>
    </source>
</evidence>
<dbReference type="Ensembl" id="ENSCCRT00000027546.2">
    <property type="protein sequence ID" value="ENSCCRP00000025395.2"/>
    <property type="gene ID" value="ENSCCRG00000013750.2"/>
</dbReference>
<organism evidence="1 2">
    <name type="scientific">Cyprinus carpio carpio</name>
    <dbReference type="NCBI Taxonomy" id="630221"/>
    <lineage>
        <taxon>Eukaryota</taxon>
        <taxon>Metazoa</taxon>
        <taxon>Chordata</taxon>
        <taxon>Craniata</taxon>
        <taxon>Vertebrata</taxon>
        <taxon>Euteleostomi</taxon>
        <taxon>Actinopterygii</taxon>
        <taxon>Neopterygii</taxon>
        <taxon>Teleostei</taxon>
        <taxon>Ostariophysi</taxon>
        <taxon>Cypriniformes</taxon>
        <taxon>Cyprinidae</taxon>
        <taxon>Cyprininae</taxon>
        <taxon>Cyprinus</taxon>
    </lineage>
</organism>
<name>A0A8C1AYY5_CYPCA</name>
<dbReference type="Proteomes" id="UP001108240">
    <property type="component" value="Unplaced"/>
</dbReference>
<reference evidence="1" key="1">
    <citation type="submission" date="2025-08" db="UniProtKB">
        <authorList>
            <consortium name="Ensembl"/>
        </authorList>
    </citation>
    <scope>IDENTIFICATION</scope>
</reference>
<accession>A0A8C1AYY5</accession>
<sequence length="96" mass="10973">MEVKVVPSLCVDILTRRETRLAQHVRVTRMLHITRKGIPHDGMPGALILSVKFLKEKKEKCSNATCILVHIHSQKSTLQCLTLHLVTHDCIMDHNR</sequence>
<reference evidence="1" key="2">
    <citation type="submission" date="2025-09" db="UniProtKB">
        <authorList>
            <consortium name="Ensembl"/>
        </authorList>
    </citation>
    <scope>IDENTIFICATION</scope>
</reference>
<evidence type="ECO:0000313" key="1">
    <source>
        <dbReference type="Ensembl" id="ENSCCRP00000025395.2"/>
    </source>
</evidence>
<proteinExistence type="predicted"/>
<dbReference type="AlphaFoldDB" id="A0A8C1AYY5"/>